<reference evidence="2" key="1">
    <citation type="submission" date="2017-07" db="EMBL/GenBank/DDBJ databases">
        <authorList>
            <person name="Mikheyev A."/>
            <person name="Grau M."/>
        </authorList>
    </citation>
    <scope>NUCLEOTIDE SEQUENCE</scope>
    <source>
        <tissue evidence="2">Venom_gland</tissue>
    </source>
</reference>
<dbReference type="AlphaFoldDB" id="A0A2D4N3U4"/>
<dbReference type="EMBL" id="IACM01143780">
    <property type="protein sequence ID" value="LAB40335.1"/>
    <property type="molecule type" value="Transcribed_RNA"/>
</dbReference>
<keyword evidence="1" id="KW-0812">Transmembrane</keyword>
<organism evidence="2">
    <name type="scientific">Micrurus spixii</name>
    <name type="common">Amazon coral snake</name>
    <dbReference type="NCBI Taxonomy" id="129469"/>
    <lineage>
        <taxon>Eukaryota</taxon>
        <taxon>Metazoa</taxon>
        <taxon>Chordata</taxon>
        <taxon>Craniata</taxon>
        <taxon>Vertebrata</taxon>
        <taxon>Euteleostomi</taxon>
        <taxon>Lepidosauria</taxon>
        <taxon>Squamata</taxon>
        <taxon>Bifurcata</taxon>
        <taxon>Unidentata</taxon>
        <taxon>Episquamata</taxon>
        <taxon>Toxicofera</taxon>
        <taxon>Serpentes</taxon>
        <taxon>Colubroidea</taxon>
        <taxon>Elapidae</taxon>
        <taxon>Elapinae</taxon>
        <taxon>Micrurus</taxon>
    </lineage>
</organism>
<keyword evidence="1" id="KW-0472">Membrane</keyword>
<reference evidence="2" key="2">
    <citation type="submission" date="2017-11" db="EMBL/GenBank/DDBJ databases">
        <title>Coralsnake Venomics: Analyses of Venom Gland Transcriptomes and Proteomes of Six Brazilian Taxa.</title>
        <authorList>
            <person name="Aird S.D."/>
            <person name="Jorge da Silva N."/>
            <person name="Qiu L."/>
            <person name="Villar-Briones A."/>
            <person name="Aparecida-Saddi V."/>
            <person name="Campos-Telles M.P."/>
            <person name="Grau M."/>
            <person name="Mikheyev A.S."/>
        </authorList>
    </citation>
    <scope>NUCLEOTIDE SEQUENCE</scope>
    <source>
        <tissue evidence="2">Venom_gland</tissue>
    </source>
</reference>
<dbReference type="EMBL" id="IACM01143778">
    <property type="protein sequence ID" value="LAB40329.1"/>
    <property type="molecule type" value="Transcribed_RNA"/>
</dbReference>
<accession>A0A2D4N3U4</accession>
<name>A0A2D4N3U4_9SAUR</name>
<protein>
    <submittedName>
        <fullName evidence="2">Uncharacterized protein</fullName>
    </submittedName>
</protein>
<feature type="transmembrane region" description="Helical" evidence="1">
    <location>
        <begin position="59"/>
        <end position="80"/>
    </location>
</feature>
<keyword evidence="1" id="KW-1133">Transmembrane helix</keyword>
<evidence type="ECO:0000256" key="1">
    <source>
        <dbReference type="SAM" id="Phobius"/>
    </source>
</evidence>
<evidence type="ECO:0000313" key="2">
    <source>
        <dbReference type="EMBL" id="LAB40335.1"/>
    </source>
</evidence>
<proteinExistence type="predicted"/>
<sequence length="100" mass="11704">MYFLCHHISVFDPVKLVVYSSFSLIGISGTWQTFLHMDEDIKTILQNCLPVNSFQFDALLVKTCFPFLSFLLCIIQILWIKTRHWNHANWCFSLKDLFGG</sequence>